<organism evidence="4 5">
    <name type="scientific">Gulosibacter chungangensis</name>
    <dbReference type="NCBI Taxonomy" id="979746"/>
    <lineage>
        <taxon>Bacteria</taxon>
        <taxon>Bacillati</taxon>
        <taxon>Actinomycetota</taxon>
        <taxon>Actinomycetes</taxon>
        <taxon>Micrococcales</taxon>
        <taxon>Microbacteriaceae</taxon>
        <taxon>Gulosibacter</taxon>
    </lineage>
</organism>
<feature type="region of interest" description="Disordered" evidence="1">
    <location>
        <begin position="1"/>
        <end position="43"/>
    </location>
</feature>
<evidence type="ECO:0000256" key="1">
    <source>
        <dbReference type="SAM" id="MobiDB-lite"/>
    </source>
</evidence>
<evidence type="ECO:0000313" key="5">
    <source>
        <dbReference type="Proteomes" id="UP000433493"/>
    </source>
</evidence>
<keyword evidence="2" id="KW-0472">Membrane</keyword>
<dbReference type="AlphaFoldDB" id="A0A7J5B953"/>
<comment type="caution">
    <text evidence="4">The sequence shown here is derived from an EMBL/GenBank/DDBJ whole genome shotgun (WGS) entry which is preliminary data.</text>
</comment>
<evidence type="ECO:0000256" key="2">
    <source>
        <dbReference type="SAM" id="Phobius"/>
    </source>
</evidence>
<keyword evidence="2" id="KW-0812">Transmembrane</keyword>
<dbReference type="InterPro" id="IPR025164">
    <property type="entry name" value="Toastrack_DUF4097"/>
</dbReference>
<feature type="domain" description="DUF4097" evidence="3">
    <location>
        <begin position="94"/>
        <end position="304"/>
    </location>
</feature>
<feature type="compositionally biased region" description="Basic and acidic residues" evidence="1">
    <location>
        <begin position="34"/>
        <end position="43"/>
    </location>
</feature>
<dbReference type="RefSeq" id="WP_158052894.1">
    <property type="nucleotide sequence ID" value="NZ_WBKB01000007.1"/>
</dbReference>
<dbReference type="Proteomes" id="UP000433493">
    <property type="component" value="Unassembled WGS sequence"/>
</dbReference>
<gene>
    <name evidence="4" type="ORF">F8O05_11540</name>
</gene>
<reference evidence="4 5" key="1">
    <citation type="submission" date="2019-09" db="EMBL/GenBank/DDBJ databases">
        <title>Phylogeny of genus Pseudoclavibacter and closely related genus.</title>
        <authorList>
            <person name="Li Y."/>
        </authorList>
    </citation>
    <scope>NUCLEOTIDE SEQUENCE [LARGE SCALE GENOMIC DNA]</scope>
    <source>
        <strain evidence="4 5">KCTC 13959</strain>
    </source>
</reference>
<dbReference type="Pfam" id="PF13349">
    <property type="entry name" value="DUF4097"/>
    <property type="match status" value="1"/>
</dbReference>
<proteinExistence type="predicted"/>
<evidence type="ECO:0000259" key="3">
    <source>
        <dbReference type="Pfam" id="PF13349"/>
    </source>
</evidence>
<name>A0A7J5B953_9MICO</name>
<protein>
    <recommendedName>
        <fullName evidence="3">DUF4097 domain-containing protein</fullName>
    </recommendedName>
</protein>
<sequence length="347" mass="36731">MNATEQYDTLPYEPLGQEGENPGGNMPTPPAEPSHSDGEAPKPERRHAWVGILATVVGSILLISLFGWTVVTGIWQGSIKSVDAQTSVAAAESLRVDVSYGNVEINFSDATEEANLEVTGFSRGGEVPMTLTNTGSEVVLQARNDGSWFNGGPNWWQDRELEGVLTLPSELEGNIDVNIELGVGEVTINGELRDIHAEVGTGILYVNNTFNTGEFSSGVGSIVLSEGGGNATIDAGTGDVLATGAFESLTAEVGIGSFTFEGNVTDRADFTFDMGDGHIHFVESMPRETRIETNIGNVELDIPQVPIALDAPLNVVAAAEDAGYQVDGGADAPQVLILVDMRNVTFY</sequence>
<keyword evidence="2" id="KW-1133">Transmembrane helix</keyword>
<evidence type="ECO:0000313" key="4">
    <source>
        <dbReference type="EMBL" id="KAB1641944.1"/>
    </source>
</evidence>
<accession>A0A7J5B953</accession>
<keyword evidence="5" id="KW-1185">Reference proteome</keyword>
<dbReference type="EMBL" id="WBKB01000007">
    <property type="protein sequence ID" value="KAB1641944.1"/>
    <property type="molecule type" value="Genomic_DNA"/>
</dbReference>
<feature type="transmembrane region" description="Helical" evidence="2">
    <location>
        <begin position="48"/>
        <end position="71"/>
    </location>
</feature>